<feature type="region of interest" description="Disordered" evidence="4">
    <location>
        <begin position="324"/>
        <end position="373"/>
    </location>
</feature>
<dbReference type="PANTHER" id="PTHR23206:SF8">
    <property type="entry name" value="ANKYRIN REPEAT AND KH DOMAIN-CONTAINING 1"/>
    <property type="match status" value="1"/>
</dbReference>
<dbReference type="InterPro" id="IPR036770">
    <property type="entry name" value="Ankyrin_rpt-contain_sf"/>
</dbReference>
<keyword evidence="2 3" id="KW-0040">ANK repeat</keyword>
<comment type="caution">
    <text evidence="5">The sequence shown here is derived from an EMBL/GenBank/DDBJ whole genome shotgun (WGS) entry which is preliminary data.</text>
</comment>
<dbReference type="Proteomes" id="UP001216150">
    <property type="component" value="Unassembled WGS sequence"/>
</dbReference>
<dbReference type="PRINTS" id="PR01415">
    <property type="entry name" value="ANKYRIN"/>
</dbReference>
<keyword evidence="6" id="KW-1185">Reference proteome</keyword>
<dbReference type="InterPro" id="IPR002110">
    <property type="entry name" value="Ankyrin_rpt"/>
</dbReference>
<dbReference type="SUPFAM" id="SSF48403">
    <property type="entry name" value="Ankyrin repeat"/>
    <property type="match status" value="1"/>
</dbReference>
<dbReference type="SMART" id="SM00248">
    <property type="entry name" value="ANK"/>
    <property type="match status" value="7"/>
</dbReference>
<name>A0AAD6DD51_9EURO</name>
<dbReference type="EMBL" id="JAQJAC010000008">
    <property type="protein sequence ID" value="KAJ5574472.1"/>
    <property type="molecule type" value="Genomic_DNA"/>
</dbReference>
<organism evidence="5 6">
    <name type="scientific">Penicillium hetheringtonii</name>
    <dbReference type="NCBI Taxonomy" id="911720"/>
    <lineage>
        <taxon>Eukaryota</taxon>
        <taxon>Fungi</taxon>
        <taxon>Dikarya</taxon>
        <taxon>Ascomycota</taxon>
        <taxon>Pezizomycotina</taxon>
        <taxon>Eurotiomycetes</taxon>
        <taxon>Eurotiomycetidae</taxon>
        <taxon>Eurotiales</taxon>
        <taxon>Aspergillaceae</taxon>
        <taxon>Penicillium</taxon>
    </lineage>
</organism>
<evidence type="ECO:0000256" key="2">
    <source>
        <dbReference type="ARBA" id="ARBA00023043"/>
    </source>
</evidence>
<dbReference type="GO" id="GO:0005737">
    <property type="term" value="C:cytoplasm"/>
    <property type="evidence" value="ECO:0007669"/>
    <property type="project" value="TreeGrafter"/>
</dbReference>
<evidence type="ECO:0000256" key="3">
    <source>
        <dbReference type="PROSITE-ProRule" id="PRU00023"/>
    </source>
</evidence>
<gene>
    <name evidence="5" type="ORF">N7450_008371</name>
</gene>
<dbReference type="Pfam" id="PF00023">
    <property type="entry name" value="Ank"/>
    <property type="match status" value="1"/>
</dbReference>
<sequence>MALSTTVRAHSNQQLASIRPLADSLYESTCQSSALISQAHDELNLLLTVLAATEMRSSLLYVDHYPPALEQKLESCHEILLNIESLQKRSGEIGLHTPIMEIRGRISSLIFELNLMNADMMIFAQNKVNRSLNDFIQDVREGKRAHSVITDILDDTSATPEKSEAWENLQCELDRVGLPPHLSLRDRVFIISTLRHEVEEKDLLKDVKPRPSPAEIRPLPMITVSPSLEVVEKPAVIDIRPPLPPRPKDSGLAALAEKEVIVTKSLPILASTELQGVSDTEKQALPIDNYPIPVAVEAFFNAADDSDKQVMPLHGCPIPMSTNFPIPPDSLSNRETVSARSKSVSTEADYTGRSRDSSSGSRNTTLSSLPRTKKPSIMNKMKYRLVNSKESFISSIQMNNIESVKNALDQGASADTMNQNGQTALMVASSFGHEEVVKLLLQYGATTKKACTKGETALSVAAGRGHESIVRHLLSHQLEEGNGYSGTSGHGRTGLVEAAGSGNEGIVRLLLEHGASPNSTGTGGLTALSLAASNGYIDICHLLLNNGANVNYQGLSYAGKTPLWKAVQCGRSDIVSLLMARGADPLRKEFSGRTIVSFATTYGQTEIIKIFRQYGYEDNPVQYY</sequence>
<protein>
    <submittedName>
        <fullName evidence="5">Uncharacterized protein</fullName>
    </submittedName>
</protein>
<reference evidence="5 6" key="1">
    <citation type="journal article" date="2023" name="IMA Fungus">
        <title>Comparative genomic study of the Penicillium genus elucidates a diverse pangenome and 15 lateral gene transfer events.</title>
        <authorList>
            <person name="Petersen C."/>
            <person name="Sorensen T."/>
            <person name="Nielsen M.R."/>
            <person name="Sondergaard T.E."/>
            <person name="Sorensen J.L."/>
            <person name="Fitzpatrick D.A."/>
            <person name="Frisvad J.C."/>
            <person name="Nielsen K.L."/>
        </authorList>
    </citation>
    <scope>NUCLEOTIDE SEQUENCE [LARGE SCALE GENOMIC DNA]</scope>
    <source>
        <strain evidence="5 6">IBT 29057</strain>
    </source>
</reference>
<feature type="repeat" description="ANK" evidence="3">
    <location>
        <begin position="523"/>
        <end position="555"/>
    </location>
</feature>
<feature type="compositionally biased region" description="Low complexity" evidence="4">
    <location>
        <begin position="357"/>
        <end position="369"/>
    </location>
</feature>
<feature type="repeat" description="ANK" evidence="3">
    <location>
        <begin position="490"/>
        <end position="522"/>
    </location>
</feature>
<dbReference type="PANTHER" id="PTHR23206">
    <property type="entry name" value="MASK PROTEIN"/>
    <property type="match status" value="1"/>
</dbReference>
<evidence type="ECO:0000313" key="5">
    <source>
        <dbReference type="EMBL" id="KAJ5574472.1"/>
    </source>
</evidence>
<dbReference type="Gene3D" id="1.25.40.20">
    <property type="entry name" value="Ankyrin repeat-containing domain"/>
    <property type="match status" value="2"/>
</dbReference>
<feature type="compositionally biased region" description="Polar residues" evidence="4">
    <location>
        <begin position="324"/>
        <end position="348"/>
    </location>
</feature>
<feature type="repeat" description="ANK" evidence="3">
    <location>
        <begin position="558"/>
        <end position="584"/>
    </location>
</feature>
<evidence type="ECO:0000256" key="4">
    <source>
        <dbReference type="SAM" id="MobiDB-lite"/>
    </source>
</evidence>
<dbReference type="PROSITE" id="PS50297">
    <property type="entry name" value="ANK_REP_REGION"/>
    <property type="match status" value="4"/>
</dbReference>
<keyword evidence="1" id="KW-0677">Repeat</keyword>
<evidence type="ECO:0000256" key="1">
    <source>
        <dbReference type="ARBA" id="ARBA00022737"/>
    </source>
</evidence>
<dbReference type="PROSITE" id="PS50088">
    <property type="entry name" value="ANK_REPEAT"/>
    <property type="match status" value="4"/>
</dbReference>
<evidence type="ECO:0000313" key="6">
    <source>
        <dbReference type="Proteomes" id="UP001216150"/>
    </source>
</evidence>
<dbReference type="InterPro" id="IPR051631">
    <property type="entry name" value="Ankyrin-KH/SAM_domain"/>
</dbReference>
<dbReference type="AlphaFoldDB" id="A0AAD6DD51"/>
<dbReference type="Pfam" id="PF12796">
    <property type="entry name" value="Ank_2"/>
    <property type="match status" value="2"/>
</dbReference>
<feature type="repeat" description="ANK" evidence="3">
    <location>
        <begin position="420"/>
        <end position="445"/>
    </location>
</feature>
<accession>A0AAD6DD51</accession>
<proteinExistence type="predicted"/>